<keyword evidence="7" id="KW-0539">Nucleus</keyword>
<dbReference type="GeneTree" id="ENSGT00940000162646"/>
<dbReference type="SUPFAM" id="SSF57959">
    <property type="entry name" value="Leucine zipper domain"/>
    <property type="match status" value="1"/>
</dbReference>
<dbReference type="Ensembl" id="ENSSFOT00015039788.1">
    <property type="protein sequence ID" value="ENSSFOP00015052931.1"/>
    <property type="gene ID" value="ENSSFOG00015030716.1"/>
</dbReference>
<dbReference type="OrthoDB" id="10032067at2759"/>
<evidence type="ECO:0000256" key="8">
    <source>
        <dbReference type="SAM" id="Coils"/>
    </source>
</evidence>
<evidence type="ECO:0000256" key="1">
    <source>
        <dbReference type="ARBA" id="ARBA00004123"/>
    </source>
</evidence>
<feature type="region of interest" description="Disordered" evidence="9">
    <location>
        <begin position="167"/>
        <end position="202"/>
    </location>
</feature>
<keyword evidence="3" id="KW-0805">Transcription regulation</keyword>
<evidence type="ECO:0000256" key="5">
    <source>
        <dbReference type="ARBA" id="ARBA00023159"/>
    </source>
</evidence>
<feature type="domain" description="BZIP" evidence="10">
    <location>
        <begin position="271"/>
        <end position="334"/>
    </location>
</feature>
<feature type="compositionally biased region" description="Basic and acidic residues" evidence="9">
    <location>
        <begin position="259"/>
        <end position="281"/>
    </location>
</feature>
<keyword evidence="12" id="KW-1185">Reference proteome</keyword>
<evidence type="ECO:0000256" key="3">
    <source>
        <dbReference type="ARBA" id="ARBA00023015"/>
    </source>
</evidence>
<keyword evidence="5" id="KW-0010">Activator</keyword>
<comment type="subcellular location">
    <subcellularLocation>
        <location evidence="1">Nucleus</location>
    </subcellularLocation>
</comment>
<organism evidence="11 12">
    <name type="scientific">Scleropages formosus</name>
    <name type="common">Asian bonytongue</name>
    <name type="synonym">Osteoglossum formosum</name>
    <dbReference type="NCBI Taxonomy" id="113540"/>
    <lineage>
        <taxon>Eukaryota</taxon>
        <taxon>Metazoa</taxon>
        <taxon>Chordata</taxon>
        <taxon>Craniata</taxon>
        <taxon>Vertebrata</taxon>
        <taxon>Euteleostomi</taxon>
        <taxon>Actinopterygii</taxon>
        <taxon>Neopterygii</taxon>
        <taxon>Teleostei</taxon>
        <taxon>Osteoglossocephala</taxon>
        <taxon>Osteoglossomorpha</taxon>
        <taxon>Osteoglossiformes</taxon>
        <taxon>Osteoglossidae</taxon>
        <taxon>Scleropages</taxon>
    </lineage>
</organism>
<protein>
    <submittedName>
        <fullName evidence="11">CCAAT enhancer binding protein alpha</fullName>
    </submittedName>
</protein>
<dbReference type="GO" id="GO:0060216">
    <property type="term" value="P:definitive hemopoiesis"/>
    <property type="evidence" value="ECO:0007669"/>
    <property type="project" value="Ensembl"/>
</dbReference>
<name>A0A8C9TV94_SCLFO</name>
<dbReference type="GO" id="GO:0006351">
    <property type="term" value="P:DNA-templated transcription"/>
    <property type="evidence" value="ECO:0007669"/>
    <property type="project" value="InterPro"/>
</dbReference>
<proteinExistence type="inferred from homology"/>
<dbReference type="CDD" id="cd14711">
    <property type="entry name" value="bZIP_CEBPA"/>
    <property type="match status" value="1"/>
</dbReference>
<evidence type="ECO:0000256" key="4">
    <source>
        <dbReference type="ARBA" id="ARBA00023125"/>
    </source>
</evidence>
<evidence type="ECO:0000256" key="2">
    <source>
        <dbReference type="ARBA" id="ARBA00006951"/>
    </source>
</evidence>
<gene>
    <name evidence="11" type="primary">CEBPA</name>
</gene>
<evidence type="ECO:0000256" key="9">
    <source>
        <dbReference type="SAM" id="MobiDB-lite"/>
    </source>
</evidence>
<dbReference type="SMART" id="SM00338">
    <property type="entry name" value="BRLZ"/>
    <property type="match status" value="1"/>
</dbReference>
<evidence type="ECO:0000313" key="12">
    <source>
        <dbReference type="Proteomes" id="UP000694397"/>
    </source>
</evidence>
<dbReference type="GO" id="GO:0000978">
    <property type="term" value="F:RNA polymerase II cis-regulatory region sequence-specific DNA binding"/>
    <property type="evidence" value="ECO:0007669"/>
    <property type="project" value="Ensembl"/>
</dbReference>
<dbReference type="InterPro" id="IPR004827">
    <property type="entry name" value="bZIP"/>
</dbReference>
<dbReference type="GO" id="GO:0060215">
    <property type="term" value="P:primitive hemopoiesis"/>
    <property type="evidence" value="ECO:0007669"/>
    <property type="project" value="Ensembl"/>
</dbReference>
<evidence type="ECO:0000256" key="6">
    <source>
        <dbReference type="ARBA" id="ARBA00023163"/>
    </source>
</evidence>
<feature type="compositionally biased region" description="Pro residues" evidence="9">
    <location>
        <begin position="221"/>
        <end position="231"/>
    </location>
</feature>
<evidence type="ECO:0000259" key="10">
    <source>
        <dbReference type="PROSITE" id="PS50217"/>
    </source>
</evidence>
<feature type="compositionally biased region" description="Basic residues" evidence="9">
    <location>
        <begin position="185"/>
        <end position="199"/>
    </location>
</feature>
<dbReference type="InterPro" id="IPR031106">
    <property type="entry name" value="C/EBP"/>
</dbReference>
<keyword evidence="4" id="KW-0238">DNA-binding</keyword>
<dbReference type="PIRSF" id="PIRSF005879">
    <property type="entry name" value="CCAAT/enhancer-binding"/>
    <property type="match status" value="1"/>
</dbReference>
<dbReference type="Gene3D" id="1.20.5.170">
    <property type="match status" value="1"/>
</dbReference>
<dbReference type="GO" id="GO:0035701">
    <property type="term" value="P:hematopoietic stem cell migration"/>
    <property type="evidence" value="ECO:0007669"/>
    <property type="project" value="Ensembl"/>
</dbReference>
<dbReference type="InterPro" id="IPR046347">
    <property type="entry name" value="bZIP_sf"/>
</dbReference>
<dbReference type="GO" id="GO:0001228">
    <property type="term" value="F:DNA-binding transcription activator activity, RNA polymerase II-specific"/>
    <property type="evidence" value="ECO:0007669"/>
    <property type="project" value="Ensembl"/>
</dbReference>
<dbReference type="PANTHER" id="PTHR23334">
    <property type="entry name" value="CCAAT/ENHANCER BINDING PROTEIN"/>
    <property type="match status" value="1"/>
</dbReference>
<dbReference type="Proteomes" id="UP000694397">
    <property type="component" value="Chromosome 7"/>
</dbReference>
<dbReference type="GO" id="GO:0030223">
    <property type="term" value="P:neutrophil differentiation"/>
    <property type="evidence" value="ECO:0007669"/>
    <property type="project" value="Ensembl"/>
</dbReference>
<accession>A0A8C9TV94</accession>
<feature type="coiled-coil region" evidence="8">
    <location>
        <begin position="296"/>
        <end position="330"/>
    </location>
</feature>
<dbReference type="GO" id="GO:0045650">
    <property type="term" value="P:negative regulation of macrophage differentiation"/>
    <property type="evidence" value="ECO:0007669"/>
    <property type="project" value="Ensembl"/>
</dbReference>
<reference evidence="11" key="2">
    <citation type="submission" date="2025-08" db="UniProtKB">
        <authorList>
            <consortium name="Ensembl"/>
        </authorList>
    </citation>
    <scope>IDENTIFICATION</scope>
</reference>
<keyword evidence="6" id="KW-0804">Transcription</keyword>
<comment type="similarity">
    <text evidence="2">Belongs to the bZIP family. C/EBP subfamily.</text>
</comment>
<dbReference type="GO" id="GO:0005634">
    <property type="term" value="C:nucleus"/>
    <property type="evidence" value="ECO:0007669"/>
    <property type="project" value="UniProtKB-SubCell"/>
</dbReference>
<evidence type="ECO:0000256" key="7">
    <source>
        <dbReference type="ARBA" id="ARBA00023242"/>
    </source>
</evidence>
<dbReference type="FunFam" id="1.20.5.170:FF:000028">
    <property type="entry name" value="CCAAT/enhancer-binding protein beta"/>
    <property type="match status" value="1"/>
</dbReference>
<feature type="region of interest" description="Disordered" evidence="9">
    <location>
        <begin position="216"/>
        <end position="291"/>
    </location>
</feature>
<feature type="compositionally biased region" description="Low complexity" evidence="9">
    <location>
        <begin position="240"/>
        <end position="251"/>
    </location>
</feature>
<dbReference type="PROSITE" id="PS50217">
    <property type="entry name" value="BZIP"/>
    <property type="match status" value="1"/>
</dbReference>
<reference evidence="11 12" key="1">
    <citation type="submission" date="2019-04" db="EMBL/GenBank/DDBJ databases">
        <authorList>
            <consortium name="Wellcome Sanger Institute Data Sharing"/>
        </authorList>
    </citation>
    <scope>NUCLEOTIDE SEQUENCE [LARGE SCALE GENOMIC DNA]</scope>
</reference>
<sequence>MWPSLESCSCPTVCLSVSVTPTTLDSRCSSPPCLPGFRYSMEQQNFYEVASRPLMTCLPQSQQSSFCYAGDLSDICENESSVDISAYIDPAQFNDEFLADLFHNSPKHDKVKLAAGDYEYVHSAGGGAHRAGQQVYGGMATYMDAAKVEPLYENYSATRMRPVAIKQEPREEDEASPSSVSPVYHHAHHHHHLHHHPQHMTHLQYQIAHCAQTAVHLQPGHPTPPPTPVPSPHHHHHHQQQQQQSSLPAGAVKTAGGSDRSKSKKSIDKSSSEYRLRRERNNVAVRKSRDKAKMRNMETQQKVIELTTDNERLRKRVEHLSRELETLRGIFRQLPEDSFVKSMDAQLCVKMN</sequence>
<keyword evidence="8" id="KW-0175">Coiled coil</keyword>
<dbReference type="AlphaFoldDB" id="A0A8C9TV94"/>
<dbReference type="Pfam" id="PF07716">
    <property type="entry name" value="bZIP_2"/>
    <property type="match status" value="1"/>
</dbReference>
<dbReference type="GO" id="GO:0001889">
    <property type="term" value="P:liver development"/>
    <property type="evidence" value="ECO:0007669"/>
    <property type="project" value="Ensembl"/>
</dbReference>
<reference evidence="11" key="3">
    <citation type="submission" date="2025-09" db="UniProtKB">
        <authorList>
            <consortium name="Ensembl"/>
        </authorList>
    </citation>
    <scope>IDENTIFICATION</scope>
</reference>
<dbReference type="PANTHER" id="PTHR23334:SF5">
    <property type="entry name" value="CCAAT_ENHANCER-BINDING PROTEIN ALPHA"/>
    <property type="match status" value="1"/>
</dbReference>
<evidence type="ECO:0000313" key="11">
    <source>
        <dbReference type="Ensembl" id="ENSSFOP00015052931.1"/>
    </source>
</evidence>
<dbReference type="InterPro" id="IPR016468">
    <property type="entry name" value="C/EBP_chordates"/>
</dbReference>